<accession>A0A2K1IBQ5</accession>
<dbReference type="Pfam" id="PF00646">
    <property type="entry name" value="F-box"/>
    <property type="match status" value="1"/>
</dbReference>
<dbReference type="Gene3D" id="1.20.1280.50">
    <property type="match status" value="1"/>
</dbReference>
<dbReference type="GeneID" id="112278071"/>
<dbReference type="CDD" id="cd22157">
    <property type="entry name" value="F-box_AtFBW1-like"/>
    <property type="match status" value="1"/>
</dbReference>
<dbReference type="InterPro" id="IPR050796">
    <property type="entry name" value="SCF_F-box_component"/>
</dbReference>
<dbReference type="FunFam" id="1.20.1280.50:FF:000040">
    <property type="entry name" value="protein UNUSUAL FLORAL ORGANS"/>
    <property type="match status" value="1"/>
</dbReference>
<evidence type="ECO:0000313" key="4">
    <source>
        <dbReference type="Proteomes" id="UP000006727"/>
    </source>
</evidence>
<keyword evidence="4" id="KW-1185">Reference proteome</keyword>
<dbReference type="SUPFAM" id="SSF81383">
    <property type="entry name" value="F-box domain"/>
    <property type="match status" value="1"/>
</dbReference>
<dbReference type="InterPro" id="IPR015915">
    <property type="entry name" value="Kelch-typ_b-propeller"/>
</dbReference>
<dbReference type="InterPro" id="IPR036047">
    <property type="entry name" value="F-box-like_dom_sf"/>
</dbReference>
<dbReference type="Gramene" id="Pp3c26_3410V3.2">
    <property type="protein sequence ID" value="PAC:32917300.CDS.1"/>
    <property type="gene ID" value="Pp3c26_3410"/>
</dbReference>
<dbReference type="SUPFAM" id="SSF117281">
    <property type="entry name" value="Kelch motif"/>
    <property type="match status" value="1"/>
</dbReference>
<evidence type="ECO:0000313" key="2">
    <source>
        <dbReference type="EMBL" id="PNR26699.1"/>
    </source>
</evidence>
<dbReference type="Gramene" id="Pp3c26_3410V3.1">
    <property type="protein sequence ID" value="PAC:32917299.CDS.1"/>
    <property type="gene ID" value="Pp3c26_3410"/>
</dbReference>
<dbReference type="OrthoDB" id="681220at2759"/>
<dbReference type="PANTHER" id="PTHR31672">
    <property type="entry name" value="BNACNNG10540D PROTEIN"/>
    <property type="match status" value="1"/>
</dbReference>
<dbReference type="KEGG" id="ppp:112278071"/>
<dbReference type="SMART" id="SM00256">
    <property type="entry name" value="FBOX"/>
    <property type="match status" value="1"/>
</dbReference>
<reference evidence="3" key="3">
    <citation type="submission" date="2020-12" db="UniProtKB">
        <authorList>
            <consortium name="EnsemblPlants"/>
        </authorList>
    </citation>
    <scope>IDENTIFICATION</scope>
</reference>
<evidence type="ECO:0000313" key="3">
    <source>
        <dbReference type="EnsemblPlants" id="PAC:32917299.CDS.1"/>
    </source>
</evidence>
<gene>
    <name evidence="3" type="primary">LOC112278071</name>
    <name evidence="2" type="ORF">PHYPA_030180</name>
</gene>
<reference evidence="2 4" key="2">
    <citation type="journal article" date="2018" name="Plant J.">
        <title>The Physcomitrella patens chromosome-scale assembly reveals moss genome structure and evolution.</title>
        <authorList>
            <person name="Lang D."/>
            <person name="Ullrich K.K."/>
            <person name="Murat F."/>
            <person name="Fuchs J."/>
            <person name="Jenkins J."/>
            <person name="Haas F.B."/>
            <person name="Piednoel M."/>
            <person name="Gundlach H."/>
            <person name="Van Bel M."/>
            <person name="Meyberg R."/>
            <person name="Vives C."/>
            <person name="Morata J."/>
            <person name="Symeonidi A."/>
            <person name="Hiss M."/>
            <person name="Muchero W."/>
            <person name="Kamisugi Y."/>
            <person name="Saleh O."/>
            <person name="Blanc G."/>
            <person name="Decker E.L."/>
            <person name="van Gessel N."/>
            <person name="Grimwood J."/>
            <person name="Hayes R.D."/>
            <person name="Graham S.W."/>
            <person name="Gunter L.E."/>
            <person name="McDaniel S.F."/>
            <person name="Hoernstein S.N.W."/>
            <person name="Larsson A."/>
            <person name="Li F.W."/>
            <person name="Perroud P.F."/>
            <person name="Phillips J."/>
            <person name="Ranjan P."/>
            <person name="Rokshar D.S."/>
            <person name="Rothfels C.J."/>
            <person name="Schneider L."/>
            <person name="Shu S."/>
            <person name="Stevenson D.W."/>
            <person name="Thummler F."/>
            <person name="Tillich M."/>
            <person name="Villarreal Aguilar J.C."/>
            <person name="Widiez T."/>
            <person name="Wong G.K."/>
            <person name="Wymore A."/>
            <person name="Zhang Y."/>
            <person name="Zimmer A.D."/>
            <person name="Quatrano R.S."/>
            <person name="Mayer K.F.X."/>
            <person name="Goodstein D."/>
            <person name="Casacuberta J.M."/>
            <person name="Vandepoele K."/>
            <person name="Reski R."/>
            <person name="Cuming A.C."/>
            <person name="Tuskan G.A."/>
            <person name="Maumus F."/>
            <person name="Salse J."/>
            <person name="Schmutz J."/>
            <person name="Rensing S.A."/>
        </authorList>
    </citation>
    <scope>NUCLEOTIDE SEQUENCE [LARGE SCALE GENOMIC DNA]</scope>
    <source>
        <strain evidence="3 4">cv. Gransden 2004</strain>
    </source>
</reference>
<dbReference type="EMBL" id="ABEU02000026">
    <property type="protein sequence ID" value="PNR26699.1"/>
    <property type="molecule type" value="Genomic_DNA"/>
</dbReference>
<dbReference type="PaxDb" id="3218-PP1S306_67V6.1"/>
<sequence length="414" mass="47400">MILTEGLWSRLPLEIIDRVLSFLPVPVLCRFRCVCRRWNVLISKPSFHDLCDLNGRKETYLFVTRYLIYSDWCYVDPTFIRTMCFLDLDARRWYSIKADEHRGLYDDLEDDVPPVVYDTRIVAMDDGLVCDLIRKYDTLTVLVVSDPIAQMSNHLPALSCPADEALPIIVMAVDSVARTYRVFFVNNRARADTRIFVYESATNKWRGLRNAPERLGVSAALSAVYFREALYMIFQTDAWNKYVVLSYNMQEDMWREISVRFPDKPSNPQLVVRDNRLFLLVWSFIRSRERGSSSSFEVNEVLVDWNASKRVLQITSAHLQSYFDEEPVDIAYGIPCVDSNGLCSSIILVSNVSGKVITYNAVNGAVDVLPAHPLGEASLLMEEVDFDGLPVYETYAGKHMNLSVRDVLSQGLFT</sequence>
<dbReference type="FunCoup" id="A0A2K1IBQ5">
    <property type="interactions" value="72"/>
</dbReference>
<dbReference type="AlphaFoldDB" id="A0A2K1IBQ5"/>
<proteinExistence type="predicted"/>
<dbReference type="EnsemblPlants" id="Pp3c26_3410V3.1">
    <property type="protein sequence ID" value="PAC:32917299.CDS.1"/>
    <property type="gene ID" value="Pp3c26_3410"/>
</dbReference>
<reference evidence="2 4" key="1">
    <citation type="journal article" date="2008" name="Science">
        <title>The Physcomitrella genome reveals evolutionary insights into the conquest of land by plants.</title>
        <authorList>
            <person name="Rensing S."/>
            <person name="Lang D."/>
            <person name="Zimmer A."/>
            <person name="Terry A."/>
            <person name="Salamov A."/>
            <person name="Shapiro H."/>
            <person name="Nishiyama T."/>
            <person name="Perroud P.-F."/>
            <person name="Lindquist E."/>
            <person name="Kamisugi Y."/>
            <person name="Tanahashi T."/>
            <person name="Sakakibara K."/>
            <person name="Fujita T."/>
            <person name="Oishi K."/>
            <person name="Shin-I T."/>
            <person name="Kuroki Y."/>
            <person name="Toyoda A."/>
            <person name="Suzuki Y."/>
            <person name="Hashimoto A."/>
            <person name="Yamaguchi K."/>
            <person name="Sugano A."/>
            <person name="Kohara Y."/>
            <person name="Fujiyama A."/>
            <person name="Anterola A."/>
            <person name="Aoki S."/>
            <person name="Ashton N."/>
            <person name="Barbazuk W.B."/>
            <person name="Barker E."/>
            <person name="Bennetzen J."/>
            <person name="Bezanilla M."/>
            <person name="Blankenship R."/>
            <person name="Cho S.H."/>
            <person name="Dutcher S."/>
            <person name="Estelle M."/>
            <person name="Fawcett J.A."/>
            <person name="Gundlach H."/>
            <person name="Hanada K."/>
            <person name="Heyl A."/>
            <person name="Hicks K.A."/>
            <person name="Hugh J."/>
            <person name="Lohr M."/>
            <person name="Mayer K."/>
            <person name="Melkozernov A."/>
            <person name="Murata T."/>
            <person name="Nelson D."/>
            <person name="Pils B."/>
            <person name="Prigge M."/>
            <person name="Reiss B."/>
            <person name="Renner T."/>
            <person name="Rombauts S."/>
            <person name="Rushton P."/>
            <person name="Sanderfoot A."/>
            <person name="Schween G."/>
            <person name="Shiu S.-H."/>
            <person name="Stueber K."/>
            <person name="Theodoulou F.L."/>
            <person name="Tu H."/>
            <person name="Van de Peer Y."/>
            <person name="Verrier P.J."/>
            <person name="Waters E."/>
            <person name="Wood A."/>
            <person name="Yang L."/>
            <person name="Cove D."/>
            <person name="Cuming A."/>
            <person name="Hasebe M."/>
            <person name="Lucas S."/>
            <person name="Mishler D.B."/>
            <person name="Reski R."/>
            <person name="Grigoriev I."/>
            <person name="Quatrano R.S."/>
            <person name="Boore J.L."/>
        </authorList>
    </citation>
    <scope>NUCLEOTIDE SEQUENCE [LARGE SCALE GENOMIC DNA]</scope>
    <source>
        <strain evidence="3 4">cv. Gransden 2004</strain>
    </source>
</reference>
<dbReference type="RefSeq" id="XP_024366873.1">
    <property type="nucleotide sequence ID" value="XM_024511105.2"/>
</dbReference>
<name>A0A2K1IBQ5_PHYPA</name>
<dbReference type="InterPro" id="IPR001810">
    <property type="entry name" value="F-box_dom"/>
</dbReference>
<dbReference type="EnsemblPlants" id="Pp3c26_3410V3.2">
    <property type="protein sequence ID" value="PAC:32917300.CDS.1"/>
    <property type="gene ID" value="Pp3c26_3410"/>
</dbReference>
<dbReference type="PROSITE" id="PS50181">
    <property type="entry name" value="FBOX"/>
    <property type="match status" value="1"/>
</dbReference>
<evidence type="ECO:0000259" key="1">
    <source>
        <dbReference type="PROSITE" id="PS50181"/>
    </source>
</evidence>
<feature type="domain" description="F-box" evidence="1">
    <location>
        <begin position="5"/>
        <end position="50"/>
    </location>
</feature>
<dbReference type="Proteomes" id="UP000006727">
    <property type="component" value="Chromosome 26"/>
</dbReference>
<protein>
    <recommendedName>
        <fullName evidence="1">F-box domain-containing protein</fullName>
    </recommendedName>
</protein>
<organism evidence="2">
    <name type="scientific">Physcomitrium patens</name>
    <name type="common">Spreading-leaved earth moss</name>
    <name type="synonym">Physcomitrella patens</name>
    <dbReference type="NCBI Taxonomy" id="3218"/>
    <lineage>
        <taxon>Eukaryota</taxon>
        <taxon>Viridiplantae</taxon>
        <taxon>Streptophyta</taxon>
        <taxon>Embryophyta</taxon>
        <taxon>Bryophyta</taxon>
        <taxon>Bryophytina</taxon>
        <taxon>Bryopsida</taxon>
        <taxon>Funariidae</taxon>
        <taxon>Funariales</taxon>
        <taxon>Funariaceae</taxon>
        <taxon>Physcomitrium</taxon>
    </lineage>
</organism>